<dbReference type="GO" id="GO:0000287">
    <property type="term" value="F:magnesium ion binding"/>
    <property type="evidence" value="ECO:0007669"/>
    <property type="project" value="UniProtKB-UniRule"/>
</dbReference>
<dbReference type="STRING" id="1163407.UU7_09790"/>
<feature type="binding site" evidence="9">
    <location>
        <begin position="211"/>
        <end position="215"/>
    </location>
    <ligand>
        <name>ATP</name>
        <dbReference type="ChEBI" id="CHEBI:30616"/>
    </ligand>
</feature>
<dbReference type="NCBIfam" id="TIGR00016">
    <property type="entry name" value="ackA"/>
    <property type="match status" value="1"/>
</dbReference>
<dbReference type="GO" id="GO:0005829">
    <property type="term" value="C:cytosol"/>
    <property type="evidence" value="ECO:0007669"/>
    <property type="project" value="TreeGrafter"/>
</dbReference>
<comment type="cofactor">
    <cofactor evidence="9">
        <name>Mg(2+)</name>
        <dbReference type="ChEBI" id="CHEBI:18420"/>
    </cofactor>
    <cofactor evidence="9">
        <name>Mn(2+)</name>
        <dbReference type="ChEBI" id="CHEBI:29035"/>
    </cofactor>
    <text evidence="9">Mg(2+). Can also accept Mn(2+).</text>
</comment>
<feature type="binding site" evidence="9">
    <location>
        <position position="383"/>
    </location>
    <ligand>
        <name>Mg(2+)</name>
        <dbReference type="ChEBI" id="CHEBI:18420"/>
    </ligand>
</feature>
<evidence type="ECO:0000256" key="9">
    <source>
        <dbReference type="HAMAP-Rule" id="MF_00020"/>
    </source>
</evidence>
<name>I4W0R1_9GAMM</name>
<evidence type="ECO:0000313" key="11">
    <source>
        <dbReference type="EMBL" id="EIL93052.1"/>
    </source>
</evidence>
<dbReference type="PANTHER" id="PTHR21060:SF21">
    <property type="entry name" value="ACETATE KINASE"/>
    <property type="match status" value="1"/>
</dbReference>
<evidence type="ECO:0000256" key="10">
    <source>
        <dbReference type="RuleBase" id="RU003835"/>
    </source>
</evidence>
<comment type="similarity">
    <text evidence="1 9 10">Belongs to the acetokinase family.</text>
</comment>
<feature type="site" description="Transition state stabilizer" evidence="9">
    <location>
        <position position="184"/>
    </location>
</feature>
<reference evidence="11 12" key="1">
    <citation type="journal article" date="2012" name="J. Bacteriol.">
        <title>Genome sequences for six rhodanobacter strains, isolated from soils and the terrestrial subsurface, with variable denitrification capabilities.</title>
        <authorList>
            <person name="Kostka J.E."/>
            <person name="Green S.J."/>
            <person name="Rishishwar L."/>
            <person name="Prakash O."/>
            <person name="Katz L.S."/>
            <person name="Marino-Ramirez L."/>
            <person name="Jordan I.K."/>
            <person name="Munk C."/>
            <person name="Ivanova N."/>
            <person name="Mikhailova N."/>
            <person name="Watson D.B."/>
            <person name="Brown S.D."/>
            <person name="Palumbo A.V."/>
            <person name="Brooks S.C."/>
        </authorList>
    </citation>
    <scope>NUCLEOTIDE SEQUENCE [LARGE SCALE GENOMIC DNA]</scope>
    <source>
        <strain evidence="11 12">B39</strain>
    </source>
</reference>
<proteinExistence type="inferred from homology"/>
<feature type="site" description="Transition state stabilizer" evidence="9">
    <location>
        <position position="244"/>
    </location>
</feature>
<evidence type="ECO:0000256" key="2">
    <source>
        <dbReference type="ARBA" id="ARBA00022490"/>
    </source>
</evidence>
<dbReference type="InterPro" id="IPR004372">
    <property type="entry name" value="Ac/propionate_kinase"/>
</dbReference>
<dbReference type="GO" id="GO:0006083">
    <property type="term" value="P:acetate metabolic process"/>
    <property type="evidence" value="ECO:0007669"/>
    <property type="project" value="TreeGrafter"/>
</dbReference>
<evidence type="ECO:0000256" key="1">
    <source>
        <dbReference type="ARBA" id="ARBA00008748"/>
    </source>
</evidence>
<dbReference type="OrthoDB" id="9802453at2"/>
<dbReference type="EC" id="2.7.2.1" evidence="9"/>
<feature type="binding site" evidence="9">
    <location>
        <position position="96"/>
    </location>
    <ligand>
        <name>substrate</name>
    </ligand>
</feature>
<dbReference type="PRINTS" id="PR00471">
    <property type="entry name" value="ACETATEKNASE"/>
</dbReference>
<dbReference type="Pfam" id="PF00871">
    <property type="entry name" value="Acetate_kinase"/>
    <property type="match status" value="1"/>
</dbReference>
<keyword evidence="7 9" id="KW-0067">ATP-binding</keyword>
<keyword evidence="8 9" id="KW-0460">Magnesium</keyword>
<gene>
    <name evidence="9" type="primary">ackA</name>
    <name evidence="11" type="ORF">UU7_09790</name>
</gene>
<dbReference type="PANTHER" id="PTHR21060">
    <property type="entry name" value="ACETATE KINASE"/>
    <property type="match status" value="1"/>
</dbReference>
<dbReference type="AlphaFoldDB" id="I4W0R1"/>
<feature type="binding site" evidence="9">
    <location>
        <position position="14"/>
    </location>
    <ligand>
        <name>Mg(2+)</name>
        <dbReference type="ChEBI" id="CHEBI:18420"/>
    </ligand>
</feature>
<evidence type="ECO:0000256" key="5">
    <source>
        <dbReference type="ARBA" id="ARBA00022741"/>
    </source>
</evidence>
<dbReference type="HAMAP" id="MF_00020">
    <property type="entry name" value="Acetate_kinase"/>
    <property type="match status" value="1"/>
</dbReference>
<organism evidence="11 12">
    <name type="scientific">Rhodanobacter spathiphylli B39</name>
    <dbReference type="NCBI Taxonomy" id="1163407"/>
    <lineage>
        <taxon>Bacteria</taxon>
        <taxon>Pseudomonadati</taxon>
        <taxon>Pseudomonadota</taxon>
        <taxon>Gammaproteobacteria</taxon>
        <taxon>Lysobacterales</taxon>
        <taxon>Rhodanobacteraceae</taxon>
        <taxon>Rhodanobacter</taxon>
    </lineage>
</organism>
<evidence type="ECO:0000256" key="4">
    <source>
        <dbReference type="ARBA" id="ARBA00022723"/>
    </source>
</evidence>
<dbReference type="GO" id="GO:0005524">
    <property type="term" value="F:ATP binding"/>
    <property type="evidence" value="ECO:0007669"/>
    <property type="project" value="UniProtKB-KW"/>
</dbReference>
<dbReference type="InterPro" id="IPR043129">
    <property type="entry name" value="ATPase_NBD"/>
</dbReference>
<sequence>MTDATGRPLILVLNCGSSSIKFALFDASHTPLSRTPHWSGAIEGITGATPVFSAIDTAVEPLTLDAGQPYLSALTLLRQRIVDRLEDGRIVAVAHRVVHGGSKYFEPTRVDAGVLADLKSYVPLAPLHQPFALEAIAALLDEQPQLPQVACFDTAFHQSMPTVEKMLPLPRSAWQQGLRRYGFHGLSYAYVAQALGERYGVAARGRTIVAHLGSGASLCALQDLRSVATTMGFSALDGLMMGTRCGALDPGAVIYLMEIRKLSLEQVARMLYHESGLLGVSGISSDPRMLLQHEDDARAREALDLYVRSAVREVGALAAALNGLDMLAFTAGIGEHNAAIRERICAALGFLGIALDPSANAAHAPVISSAASKVCVVVEPTNEEWVAASAAATLIRH</sequence>
<dbReference type="GO" id="GO:0008776">
    <property type="term" value="F:acetate kinase activity"/>
    <property type="evidence" value="ECO:0007669"/>
    <property type="project" value="UniProtKB-UniRule"/>
</dbReference>
<evidence type="ECO:0000256" key="3">
    <source>
        <dbReference type="ARBA" id="ARBA00022679"/>
    </source>
</evidence>
<protein>
    <recommendedName>
        <fullName evidence="9">Acetate kinase</fullName>
        <ecNumber evidence="9">2.7.2.1</ecNumber>
    </recommendedName>
    <alternativeName>
        <fullName evidence="9">Acetokinase</fullName>
    </alternativeName>
</protein>
<dbReference type="EMBL" id="AJXT01000024">
    <property type="protein sequence ID" value="EIL93052.1"/>
    <property type="molecule type" value="Genomic_DNA"/>
</dbReference>
<dbReference type="UniPathway" id="UPA00340">
    <property type="reaction ID" value="UER00458"/>
</dbReference>
<comment type="subunit">
    <text evidence="9">Homodimer.</text>
</comment>
<dbReference type="Proteomes" id="UP000003226">
    <property type="component" value="Unassembled WGS sequence"/>
</dbReference>
<dbReference type="Gene3D" id="3.30.420.40">
    <property type="match status" value="2"/>
</dbReference>
<accession>I4W0R1</accession>
<comment type="catalytic activity">
    <reaction evidence="9">
        <text>acetate + ATP = acetyl phosphate + ADP</text>
        <dbReference type="Rhea" id="RHEA:11352"/>
        <dbReference type="ChEBI" id="CHEBI:22191"/>
        <dbReference type="ChEBI" id="CHEBI:30089"/>
        <dbReference type="ChEBI" id="CHEBI:30616"/>
        <dbReference type="ChEBI" id="CHEBI:456216"/>
        <dbReference type="EC" id="2.7.2.1"/>
    </reaction>
</comment>
<dbReference type="eggNOG" id="COG0282">
    <property type="taxonomic scope" value="Bacteria"/>
</dbReference>
<dbReference type="PATRIC" id="fig|1163407.3.peg.1970"/>
<dbReference type="InterPro" id="IPR000890">
    <property type="entry name" value="Aliphatic_acid_kin_short-chain"/>
</dbReference>
<evidence type="ECO:0000256" key="6">
    <source>
        <dbReference type="ARBA" id="ARBA00022777"/>
    </source>
</evidence>
<comment type="caution">
    <text evidence="11">The sequence shown here is derived from an EMBL/GenBank/DDBJ whole genome shotgun (WGS) entry which is preliminary data.</text>
</comment>
<dbReference type="PIRSF" id="PIRSF000722">
    <property type="entry name" value="Acetate_prop_kin"/>
    <property type="match status" value="1"/>
</dbReference>
<feature type="active site" description="Proton donor/acceptor" evidence="9">
    <location>
        <position position="153"/>
    </location>
</feature>
<keyword evidence="6 9" id="KW-0418">Kinase</keyword>
<evidence type="ECO:0000256" key="7">
    <source>
        <dbReference type="ARBA" id="ARBA00022840"/>
    </source>
</evidence>
<feature type="binding site" evidence="9">
    <location>
        <begin position="332"/>
        <end position="336"/>
    </location>
    <ligand>
        <name>ATP</name>
        <dbReference type="ChEBI" id="CHEBI:30616"/>
    </ligand>
</feature>
<dbReference type="RefSeq" id="WP_007807823.1">
    <property type="nucleotide sequence ID" value="NZ_AJXT01000024.1"/>
</dbReference>
<feature type="binding site" evidence="9">
    <location>
        <begin position="286"/>
        <end position="288"/>
    </location>
    <ligand>
        <name>ATP</name>
        <dbReference type="ChEBI" id="CHEBI:30616"/>
    </ligand>
</feature>
<dbReference type="GO" id="GO:0006085">
    <property type="term" value="P:acetyl-CoA biosynthetic process"/>
    <property type="evidence" value="ECO:0007669"/>
    <property type="project" value="UniProtKB-UniRule"/>
</dbReference>
<keyword evidence="3 9" id="KW-0808">Transferase</keyword>
<comment type="pathway">
    <text evidence="9">Metabolic intermediate biosynthesis; acetyl-CoA biosynthesis; acetyl-CoA from acetate: step 1/2.</text>
</comment>
<comment type="subcellular location">
    <subcellularLocation>
        <location evidence="9">Cytoplasm</location>
    </subcellularLocation>
</comment>
<dbReference type="PROSITE" id="PS01075">
    <property type="entry name" value="ACETATE_KINASE_1"/>
    <property type="match status" value="1"/>
</dbReference>
<evidence type="ECO:0000256" key="8">
    <source>
        <dbReference type="ARBA" id="ARBA00022842"/>
    </source>
</evidence>
<keyword evidence="4 9" id="KW-0479">Metal-binding</keyword>
<keyword evidence="2 9" id="KW-0963">Cytoplasm</keyword>
<keyword evidence="12" id="KW-1185">Reference proteome</keyword>
<comment type="function">
    <text evidence="9">Catalyzes the formation of acetyl phosphate from acetate and ATP. Can also catalyze the reverse reaction.</text>
</comment>
<dbReference type="SUPFAM" id="SSF53067">
    <property type="entry name" value="Actin-like ATPase domain"/>
    <property type="match status" value="2"/>
</dbReference>
<dbReference type="InterPro" id="IPR023865">
    <property type="entry name" value="Aliphatic_acid_kinase_CS"/>
</dbReference>
<keyword evidence="5 9" id="KW-0547">Nucleotide-binding</keyword>
<evidence type="ECO:0000313" key="12">
    <source>
        <dbReference type="Proteomes" id="UP000003226"/>
    </source>
</evidence>
<feature type="binding site" evidence="9">
    <location>
        <position position="21"/>
    </location>
    <ligand>
        <name>ATP</name>
        <dbReference type="ChEBI" id="CHEBI:30616"/>
    </ligand>
</feature>